<feature type="non-terminal residue" evidence="2">
    <location>
        <position position="1"/>
    </location>
</feature>
<feature type="region of interest" description="Disordered" evidence="1">
    <location>
        <begin position="1"/>
        <end position="120"/>
    </location>
</feature>
<feature type="compositionally biased region" description="Polar residues" evidence="1">
    <location>
        <begin position="1"/>
        <end position="34"/>
    </location>
</feature>
<organism evidence="2">
    <name type="scientific">Vigna angularis var. angularis</name>
    <dbReference type="NCBI Taxonomy" id="157739"/>
    <lineage>
        <taxon>Eukaryota</taxon>
        <taxon>Viridiplantae</taxon>
        <taxon>Streptophyta</taxon>
        <taxon>Embryophyta</taxon>
        <taxon>Tracheophyta</taxon>
        <taxon>Spermatophyta</taxon>
        <taxon>Magnoliopsida</taxon>
        <taxon>eudicotyledons</taxon>
        <taxon>Gunneridae</taxon>
        <taxon>Pentapetalae</taxon>
        <taxon>rosids</taxon>
        <taxon>fabids</taxon>
        <taxon>Fabales</taxon>
        <taxon>Fabaceae</taxon>
        <taxon>Papilionoideae</taxon>
        <taxon>50 kb inversion clade</taxon>
        <taxon>NPAAA clade</taxon>
        <taxon>indigoferoid/millettioid clade</taxon>
        <taxon>Phaseoleae</taxon>
        <taxon>Vigna</taxon>
    </lineage>
</organism>
<feature type="compositionally biased region" description="Polar residues" evidence="1">
    <location>
        <begin position="55"/>
        <end position="73"/>
    </location>
</feature>
<sequence length="120" mass="12995">SSTSVQQCPAQPTSSFTHPARASIQQTSRSNTHVQQSGRQRTSSSSVHHDIWRSTHGSNTRKATSWSVGTTVGSKEFGNISRGSYSSLEEPPKGVSLGLHSSSHTQQAKRCSRSSKQELK</sequence>
<dbReference type="EMBL" id="AP015547">
    <property type="protein sequence ID" value="BAU03490.1"/>
    <property type="molecule type" value="Genomic_DNA"/>
</dbReference>
<feature type="compositionally biased region" description="Low complexity" evidence="1">
    <location>
        <begin position="35"/>
        <end position="46"/>
    </location>
</feature>
<accession>A0A0S3TEE3</accession>
<evidence type="ECO:0000313" key="2">
    <source>
        <dbReference type="EMBL" id="BAU03490.1"/>
    </source>
</evidence>
<protein>
    <submittedName>
        <fullName evidence="2">Uncharacterized protein</fullName>
    </submittedName>
</protein>
<proteinExistence type="predicted"/>
<name>A0A0S3TEE3_PHAAN</name>
<evidence type="ECO:0000256" key="1">
    <source>
        <dbReference type="SAM" id="MobiDB-lite"/>
    </source>
</evidence>
<gene>
    <name evidence="2" type="primary">Vigan.UMG116600</name>
    <name evidence="2" type="ORF">VIGAN_UM116600</name>
</gene>
<dbReference type="AlphaFoldDB" id="A0A0S3TEE3"/>
<reference evidence="2" key="1">
    <citation type="journal article" date="2015" name="Sci. Rep.">
        <title>The power of single molecule real-time sequencing technology in the de novo assembly of a eukaryotic genome.</title>
        <authorList>
            <person name="Sakai H."/>
            <person name="Naito K."/>
            <person name="Ogiso-Tanaka E."/>
            <person name="Takahashi Y."/>
            <person name="Iseki K."/>
            <person name="Muto C."/>
            <person name="Satou K."/>
            <person name="Teruya K."/>
            <person name="Shiroma A."/>
            <person name="Shimoji M."/>
            <person name="Hirano T."/>
            <person name="Itoh T."/>
            <person name="Kaga A."/>
            <person name="Tomooka N."/>
        </authorList>
    </citation>
    <scope>NUCLEOTIDE SEQUENCE</scope>
</reference>
<feature type="compositionally biased region" description="Polar residues" evidence="1">
    <location>
        <begin position="99"/>
        <end position="109"/>
    </location>
</feature>